<dbReference type="InterPro" id="IPR036873">
    <property type="entry name" value="Rhodanese-like_dom_sf"/>
</dbReference>
<evidence type="ECO:0000313" key="2">
    <source>
        <dbReference type="EMBL" id="TWO70830.1"/>
    </source>
</evidence>
<protein>
    <recommendedName>
        <fullName evidence="1">Rhodanese domain-containing protein</fullName>
    </recommendedName>
</protein>
<keyword evidence="3" id="KW-1185">Reference proteome</keyword>
<dbReference type="InterPro" id="IPR001763">
    <property type="entry name" value="Rhodanese-like_dom"/>
</dbReference>
<dbReference type="Proteomes" id="UP000318199">
    <property type="component" value="Unassembled WGS sequence"/>
</dbReference>
<dbReference type="Pfam" id="PF09828">
    <property type="entry name" value="ChrB_C"/>
    <property type="match status" value="1"/>
</dbReference>
<accession>A0A562ZQF7</accession>
<proteinExistence type="predicted"/>
<sequence>MDTALPSISRSELASRLGRPGAPLLLDVRRRERFAASGHLLAGARYCAPEEVAALAASQPPGEAIAYCVYGHNVSEDAVRTLRAAGWDARLLAGGFEGGEPGVDAAADVEAWRAVPLPRIRKRPDLGVAGEAASRWVTRARPKVERVACPWLIRRFIDARAEFHYVPAEQVFAQARVLEAVPYDVPDAPITHAWEKGSFDALLAAFELEDPALHALATIVRAADTDRMKLAPQAAGLLAISLGLSHLNAGDDHAMLEAAMPIYDALYAWCRDASGETHRWQAHQLVVTA</sequence>
<dbReference type="SMART" id="SM00450">
    <property type="entry name" value="RHOD"/>
    <property type="match status" value="1"/>
</dbReference>
<evidence type="ECO:0000259" key="1">
    <source>
        <dbReference type="PROSITE" id="PS50206"/>
    </source>
</evidence>
<dbReference type="RefSeq" id="WP_145893418.1">
    <property type="nucleotide sequence ID" value="NZ_VOBQ01000010.1"/>
</dbReference>
<dbReference type="InterPro" id="IPR018634">
    <property type="entry name" value="ChrB_C"/>
</dbReference>
<feature type="domain" description="Rhodanese" evidence="1">
    <location>
        <begin position="19"/>
        <end position="108"/>
    </location>
</feature>
<name>A0A562ZQF7_9BURK</name>
<comment type="caution">
    <text evidence="2">The sequence shown here is derived from an EMBL/GenBank/DDBJ whole genome shotgun (WGS) entry which is preliminary data.</text>
</comment>
<dbReference type="Pfam" id="PF00581">
    <property type="entry name" value="Rhodanese"/>
    <property type="match status" value="1"/>
</dbReference>
<reference evidence="2 3" key="1">
    <citation type="submission" date="2019-07" db="EMBL/GenBank/DDBJ databases">
        <title>Caenimonas sedimenti sp. nov., isolated from activated sludge.</title>
        <authorList>
            <person name="Xu J."/>
        </authorList>
    </citation>
    <scope>NUCLEOTIDE SEQUENCE [LARGE SCALE GENOMIC DNA]</scope>
    <source>
        <strain evidence="2 3">HX-9-20</strain>
    </source>
</reference>
<organism evidence="2 3">
    <name type="scientific">Caenimonas sedimenti</name>
    <dbReference type="NCBI Taxonomy" id="2596921"/>
    <lineage>
        <taxon>Bacteria</taxon>
        <taxon>Pseudomonadati</taxon>
        <taxon>Pseudomonadota</taxon>
        <taxon>Betaproteobacteria</taxon>
        <taxon>Burkholderiales</taxon>
        <taxon>Comamonadaceae</taxon>
        <taxon>Caenimonas</taxon>
    </lineage>
</organism>
<dbReference type="AlphaFoldDB" id="A0A562ZQF7"/>
<dbReference type="PROSITE" id="PS50206">
    <property type="entry name" value="RHODANESE_3"/>
    <property type="match status" value="1"/>
</dbReference>
<dbReference type="Gene3D" id="3.40.250.10">
    <property type="entry name" value="Rhodanese-like domain"/>
    <property type="match status" value="1"/>
</dbReference>
<dbReference type="EMBL" id="VOBQ01000010">
    <property type="protein sequence ID" value="TWO70830.1"/>
    <property type="molecule type" value="Genomic_DNA"/>
</dbReference>
<dbReference type="SUPFAM" id="SSF52821">
    <property type="entry name" value="Rhodanese/Cell cycle control phosphatase"/>
    <property type="match status" value="1"/>
</dbReference>
<dbReference type="OrthoDB" id="6605953at2"/>
<evidence type="ECO:0000313" key="3">
    <source>
        <dbReference type="Proteomes" id="UP000318199"/>
    </source>
</evidence>
<gene>
    <name evidence="2" type="ORF">FN976_12745</name>
</gene>